<dbReference type="OrthoDB" id="1524661at2"/>
<dbReference type="PANTHER" id="PTHR40037">
    <property type="entry name" value="PHOSPHOESTERASE YJCG-RELATED"/>
    <property type="match status" value="1"/>
</dbReference>
<sequence length="176" mass="21316">MRYVIVSIVKGGAGEFNNNMRKELYENFKAKSSKLPAHFTIKAPFEYDKDIDDLENAIESFCMRNKKTKYIMDKYNHFDKRVIYMEVKISYEGKKVHDELIDVLNKFSYIRFKENEGKNKIFHVTLVSKKLTLIYNDIWAYVNNYPFRFECLFDNVSIYVWKDNTWKLYKEFNFHD</sequence>
<dbReference type="EMBL" id="CAKJVE010000004">
    <property type="protein sequence ID" value="CAG9708378.1"/>
    <property type="molecule type" value="Genomic_DNA"/>
</dbReference>
<dbReference type="Proteomes" id="UP000220840">
    <property type="component" value="Unassembled WGS sequence"/>
</dbReference>
<dbReference type="Proteomes" id="UP000789738">
    <property type="component" value="Unassembled WGS sequence"/>
</dbReference>
<protein>
    <submittedName>
        <fullName evidence="2">Phosphoesterase</fullName>
    </submittedName>
</protein>
<reference evidence="3 5" key="2">
    <citation type="submission" date="2018-06" db="EMBL/GenBank/DDBJ databases">
        <authorList>
            <consortium name="IHU Genomes"/>
        </authorList>
    </citation>
    <scope>NUCLEOTIDE SEQUENCE [LARGE SCALE GENOMIC DNA]</scope>
    <source>
        <strain evidence="3 5">NEC25</strain>
    </source>
</reference>
<evidence type="ECO:0000313" key="4">
    <source>
        <dbReference type="Proteomes" id="UP000220840"/>
    </source>
</evidence>
<dbReference type="STRING" id="137838.GCA_001458595_02250"/>
<dbReference type="EMBL" id="PDCJ01000001">
    <property type="protein sequence ID" value="PEG30882.1"/>
    <property type="molecule type" value="Genomic_DNA"/>
</dbReference>
<evidence type="ECO:0000313" key="2">
    <source>
        <dbReference type="EMBL" id="PEG30882.1"/>
    </source>
</evidence>
<dbReference type="PANTHER" id="PTHR40037:SF1">
    <property type="entry name" value="PHOSPHOESTERASE SAOUHSC_00951-RELATED"/>
    <property type="match status" value="1"/>
</dbReference>
<dbReference type="InterPro" id="IPR050580">
    <property type="entry name" value="2H_phosphoesterase_YjcG-like"/>
</dbReference>
<keyword evidence="4" id="KW-1185">Reference proteome</keyword>
<dbReference type="Proteomes" id="UP000431451">
    <property type="component" value="Unassembled WGS sequence"/>
</dbReference>
<organism evidence="2 4">
    <name type="scientific">Clostridium neonatale</name>
    <dbReference type="NCBI Taxonomy" id="137838"/>
    <lineage>
        <taxon>Bacteria</taxon>
        <taxon>Bacillati</taxon>
        <taxon>Bacillota</taxon>
        <taxon>Clostridia</taxon>
        <taxon>Eubacteriales</taxon>
        <taxon>Clostridiaceae</taxon>
        <taxon>Clostridium</taxon>
    </lineage>
</organism>
<gene>
    <name evidence="1" type="ORF">CNEO_43588</name>
    <name evidence="3" type="ORF">CNEONATNEC25_01898</name>
    <name evidence="2" type="ORF">CQ394_03940</name>
</gene>
<evidence type="ECO:0000313" key="1">
    <source>
        <dbReference type="EMBL" id="CAG9708378.1"/>
    </source>
</evidence>
<dbReference type="Pfam" id="PF13563">
    <property type="entry name" value="2_5_RNA_ligase2"/>
    <property type="match status" value="1"/>
</dbReference>
<dbReference type="SUPFAM" id="SSF55144">
    <property type="entry name" value="LigT-like"/>
    <property type="match status" value="1"/>
</dbReference>
<name>A0A2A7MGD8_9CLOT</name>
<dbReference type="AlphaFoldDB" id="A0A2A7MGD8"/>
<reference evidence="1" key="3">
    <citation type="submission" date="2021-10" db="EMBL/GenBank/DDBJ databases">
        <authorList>
            <person name="Mesa V."/>
        </authorList>
    </citation>
    <scope>NUCLEOTIDE SEQUENCE</scope>
    <source>
        <strain evidence="1">CC3_PB</strain>
    </source>
</reference>
<proteinExistence type="predicted"/>
<reference evidence="2 4" key="1">
    <citation type="submission" date="2017-10" db="EMBL/GenBank/DDBJ databases">
        <title>Effective Description of Clostridium neonatale sp. nov. linked to necrotizing enterocolitis in neonates and a clarification of species assignable to the genus Clostridium (Prazmowski 1880) emend. Lawson and Rainey 2016.</title>
        <authorList>
            <person name="Bernard K."/>
            <person name="Burdz T."/>
            <person name="Wiebe D."/>
            <person name="Balcewich B."/>
            <person name="Alfa M."/>
            <person name="Bernier A.-M."/>
        </authorList>
    </citation>
    <scope>NUCLEOTIDE SEQUENCE [LARGE SCALE GENOMIC DNA]</scope>
    <source>
        <strain evidence="2 4">LCDC99A005</strain>
    </source>
</reference>
<dbReference type="InterPro" id="IPR009097">
    <property type="entry name" value="Cyclic_Pdiesterase"/>
</dbReference>
<accession>A0A2A7MGD8</accession>
<dbReference type="Gene3D" id="3.90.1140.10">
    <property type="entry name" value="Cyclic phosphodiesterase"/>
    <property type="match status" value="1"/>
</dbReference>
<evidence type="ECO:0000313" key="5">
    <source>
        <dbReference type="Proteomes" id="UP000431451"/>
    </source>
</evidence>
<evidence type="ECO:0000313" key="3">
    <source>
        <dbReference type="EMBL" id="VCT84298.1"/>
    </source>
</evidence>
<dbReference type="EMBL" id="UWJD01000001">
    <property type="protein sequence ID" value="VCT84298.1"/>
    <property type="molecule type" value="Genomic_DNA"/>
</dbReference>
<dbReference type="RefSeq" id="WP_058295048.1">
    <property type="nucleotide sequence ID" value="NZ_CAKJVE010000004.1"/>
</dbReference>